<evidence type="ECO:0000256" key="1">
    <source>
        <dbReference type="ARBA" id="ARBA00004123"/>
    </source>
</evidence>
<evidence type="ECO:0000256" key="3">
    <source>
        <dbReference type="ARBA" id="ARBA00023163"/>
    </source>
</evidence>
<keyword evidence="8" id="KW-1185">Reference proteome</keyword>
<evidence type="ECO:0000256" key="4">
    <source>
        <dbReference type="ARBA" id="ARBA00023242"/>
    </source>
</evidence>
<dbReference type="GO" id="GO:0006366">
    <property type="term" value="P:transcription by RNA polymerase II"/>
    <property type="evidence" value="ECO:0007669"/>
    <property type="project" value="InterPro"/>
</dbReference>
<dbReference type="GO" id="GO:0046982">
    <property type="term" value="F:protein heterodimerization activity"/>
    <property type="evidence" value="ECO:0007669"/>
    <property type="project" value="InterPro"/>
</dbReference>
<evidence type="ECO:0000256" key="2">
    <source>
        <dbReference type="ARBA" id="ARBA00023015"/>
    </source>
</evidence>
<dbReference type="InParanoid" id="J9D6G2"/>
<dbReference type="STRING" id="1003232.J9D6G2"/>
<comment type="caution">
    <text evidence="7">The sequence shown here is derived from an EMBL/GenBank/DDBJ whole genome shotgun (WGS) entry which is preliminary data.</text>
</comment>
<keyword evidence="3" id="KW-0804">Transcription</keyword>
<evidence type="ECO:0000256" key="6">
    <source>
        <dbReference type="ARBA" id="ARBA00040136"/>
    </source>
</evidence>
<dbReference type="OMA" id="QHLFTKD"/>
<evidence type="ECO:0000313" key="7">
    <source>
        <dbReference type="EMBL" id="EJW03099.1"/>
    </source>
</evidence>
<dbReference type="Proteomes" id="UP000003163">
    <property type="component" value="Unassembled WGS sequence"/>
</dbReference>
<comment type="subcellular location">
    <subcellularLocation>
        <location evidence="1">Nucleus</location>
    </subcellularLocation>
</comment>
<reference evidence="8" key="2">
    <citation type="submission" date="2015-07" db="EMBL/GenBank/DDBJ databases">
        <title>Contrasting host-pathogen interactions and genome evolution in two generalist and specialist microsporidian pathogens of mosquitoes.</title>
        <authorList>
            <consortium name="The Broad Institute Genomics Platform"/>
            <consortium name="The Broad Institute Genome Sequencing Center for Infectious Disease"/>
            <person name="Cuomo C.A."/>
            <person name="Sanscrainte N.D."/>
            <person name="Goldberg J.M."/>
            <person name="Heiman D."/>
            <person name="Young S."/>
            <person name="Zeng Q."/>
            <person name="Becnel J.J."/>
            <person name="Birren B.W."/>
        </authorList>
    </citation>
    <scope>NUCLEOTIDE SEQUENCE [LARGE SCALE GENOMIC DNA]</scope>
    <source>
        <strain evidence="8">USNM 41457</strain>
    </source>
</reference>
<dbReference type="EMBL" id="AFBI03000046">
    <property type="protein sequence ID" value="EJW03099.1"/>
    <property type="molecule type" value="Genomic_DNA"/>
</dbReference>
<dbReference type="OrthoDB" id="10266074at2759"/>
<dbReference type="Gene3D" id="1.10.20.10">
    <property type="entry name" value="Histone, subunit A"/>
    <property type="match status" value="1"/>
</dbReference>
<gene>
    <name evidence="7" type="ORF">EDEG_02521</name>
</gene>
<dbReference type="AlphaFoldDB" id="J9D6G2"/>
<dbReference type="FunCoup" id="J9D6G2">
    <property type="interactions" value="45"/>
</dbReference>
<evidence type="ECO:0000256" key="5">
    <source>
        <dbReference type="ARBA" id="ARBA00038392"/>
    </source>
</evidence>
<dbReference type="InterPro" id="IPR009072">
    <property type="entry name" value="Histone-fold"/>
</dbReference>
<comment type="similarity">
    <text evidence="5">Belongs to the TAF13 family.</text>
</comment>
<reference evidence="7 8" key="1">
    <citation type="submission" date="2011-08" db="EMBL/GenBank/DDBJ databases">
        <authorList>
            <person name="Liu Z.J."/>
            <person name="Shi F.L."/>
            <person name="Lu J.Q."/>
            <person name="Li M."/>
            <person name="Wang Z.L."/>
        </authorList>
    </citation>
    <scope>NUCLEOTIDE SEQUENCE [LARGE SCALE GENOMIC DNA]</scope>
    <source>
        <strain evidence="7 8">USNM 41457</strain>
    </source>
</reference>
<organism evidence="7 8">
    <name type="scientific">Edhazardia aedis (strain USNM 41457)</name>
    <name type="common">Microsporidian parasite</name>
    <dbReference type="NCBI Taxonomy" id="1003232"/>
    <lineage>
        <taxon>Eukaryota</taxon>
        <taxon>Fungi</taxon>
        <taxon>Fungi incertae sedis</taxon>
        <taxon>Microsporidia</taxon>
        <taxon>Edhazardia</taxon>
    </lineage>
</organism>
<name>J9D6G2_EDHAE</name>
<dbReference type="HOGENOM" id="CLU_076665_4_1_1"/>
<keyword evidence="4" id="KW-0539">Nucleus</keyword>
<evidence type="ECO:0000313" key="8">
    <source>
        <dbReference type="Proteomes" id="UP000003163"/>
    </source>
</evidence>
<dbReference type="GO" id="GO:0005634">
    <property type="term" value="C:nucleus"/>
    <property type="evidence" value="ECO:0007669"/>
    <property type="project" value="UniProtKB-SubCell"/>
</dbReference>
<keyword evidence="2" id="KW-0805">Transcription regulation</keyword>
<dbReference type="PANTHER" id="PTHR11380">
    <property type="entry name" value="TRANSCRIPTION INITIATION FACTOR TFIID/SUPT3-RELATED"/>
    <property type="match status" value="1"/>
</dbReference>
<protein>
    <recommendedName>
        <fullName evidence="6">Transcription initiation factor TFIID subunit 13</fullName>
    </recommendedName>
</protein>
<dbReference type="SUPFAM" id="SSF47113">
    <property type="entry name" value="Histone-fold"/>
    <property type="match status" value="1"/>
</dbReference>
<accession>J9D6G2</accession>
<dbReference type="VEuPathDB" id="MicrosporidiaDB:EDEG_02521"/>
<dbReference type="InterPro" id="IPR003195">
    <property type="entry name" value="TFIID_TAF13"/>
</dbReference>
<sequence length="104" mass="12659">MKERKKISFHKELRHMLYGFGDTINPRYDTTEVLQQYVIDYIQTVFNNVYNYSKIKGKTKTDDLLFILRKDRKKWTRVKDLLLLSEEVKMARKAFDVDVYEKEE</sequence>
<dbReference type="Pfam" id="PF02269">
    <property type="entry name" value="TFIID-18kDa"/>
    <property type="match status" value="1"/>
</dbReference>
<dbReference type="PANTHER" id="PTHR11380:SF5">
    <property type="entry name" value="TRANSCRIPTION INITIATION FACTOR TFIID SUBUNIT 13"/>
    <property type="match status" value="1"/>
</dbReference>
<dbReference type="CDD" id="cd07978">
    <property type="entry name" value="HFD_TAF13"/>
    <property type="match status" value="1"/>
</dbReference>
<proteinExistence type="inferred from homology"/>